<organism evidence="2">
    <name type="scientific">Siphoviridae sp. ctneY2</name>
    <dbReference type="NCBI Taxonomy" id="2825664"/>
    <lineage>
        <taxon>Viruses</taxon>
        <taxon>Duplodnaviria</taxon>
        <taxon>Heunggongvirae</taxon>
        <taxon>Uroviricota</taxon>
        <taxon>Caudoviricetes</taxon>
    </lineage>
</organism>
<evidence type="ECO:0000256" key="1">
    <source>
        <dbReference type="SAM" id="Phobius"/>
    </source>
</evidence>
<reference evidence="2" key="1">
    <citation type="journal article" date="2021" name="Proc. Natl. Acad. Sci. U.S.A.">
        <title>A Catalog of Tens of Thousands of Viruses from Human Metagenomes Reveals Hidden Associations with Chronic Diseases.</title>
        <authorList>
            <person name="Tisza M.J."/>
            <person name="Buck C.B."/>
        </authorList>
    </citation>
    <scope>NUCLEOTIDE SEQUENCE</scope>
    <source>
        <strain evidence="2">CtneY2</strain>
    </source>
</reference>
<feature type="transmembrane region" description="Helical" evidence="1">
    <location>
        <begin position="7"/>
        <end position="35"/>
    </location>
</feature>
<keyword evidence="1" id="KW-0472">Membrane</keyword>
<proteinExistence type="predicted"/>
<keyword evidence="1" id="KW-0812">Transmembrane</keyword>
<evidence type="ECO:0000313" key="2">
    <source>
        <dbReference type="EMBL" id="DAG02530.1"/>
    </source>
</evidence>
<name>A0A8S5V704_9CAUD</name>
<keyword evidence="1" id="KW-1133">Transmembrane helix</keyword>
<protein>
    <submittedName>
        <fullName evidence="2">Uncharacterized protein</fullName>
    </submittedName>
</protein>
<accession>A0A8S5V704</accession>
<sequence>MTEFQELMLYTCFGAMTGVFIAEIIVIIASAVSWVKDKIRKRKEAKKTKESATKVD</sequence>
<dbReference type="EMBL" id="BK016210">
    <property type="protein sequence ID" value="DAG02530.1"/>
    <property type="molecule type" value="Genomic_DNA"/>
</dbReference>